<proteinExistence type="predicted"/>
<dbReference type="Proteomes" id="UP000019804">
    <property type="component" value="Unassembled WGS sequence"/>
</dbReference>
<organism evidence="2 3">
    <name type="scientific">Aspergillus ruber (strain CBS 135680)</name>
    <dbReference type="NCBI Taxonomy" id="1388766"/>
    <lineage>
        <taxon>Eukaryota</taxon>
        <taxon>Fungi</taxon>
        <taxon>Dikarya</taxon>
        <taxon>Ascomycota</taxon>
        <taxon>Pezizomycotina</taxon>
        <taxon>Eurotiomycetes</taxon>
        <taxon>Eurotiomycetidae</taxon>
        <taxon>Eurotiales</taxon>
        <taxon>Aspergillaceae</taxon>
        <taxon>Aspergillus</taxon>
        <taxon>Aspergillus subgen. Aspergillus</taxon>
    </lineage>
</organism>
<gene>
    <name evidence="2" type="ORF">EURHEDRAFT_416299</name>
</gene>
<dbReference type="SUPFAM" id="SSF50118">
    <property type="entry name" value="Cell growth inhibitor/plasmid maintenance toxic component"/>
    <property type="match status" value="1"/>
</dbReference>
<dbReference type="Gene3D" id="2.30.30.440">
    <property type="entry name" value="Domain of unknown function DUF1918"/>
    <property type="match status" value="1"/>
</dbReference>
<dbReference type="EMBL" id="KK088443">
    <property type="protein sequence ID" value="EYE91623.1"/>
    <property type="molecule type" value="Genomic_DNA"/>
</dbReference>
<accession>A0A017S3N6</accession>
<dbReference type="GeneID" id="63698042"/>
<feature type="domain" description="DUF1918" evidence="1">
    <location>
        <begin position="12"/>
        <end position="36"/>
    </location>
</feature>
<evidence type="ECO:0000313" key="2">
    <source>
        <dbReference type="EMBL" id="EYE91623.1"/>
    </source>
</evidence>
<keyword evidence="3" id="KW-1185">Reference proteome</keyword>
<dbReference type="AlphaFoldDB" id="A0A017S3N6"/>
<dbReference type="Pfam" id="PF08940">
    <property type="entry name" value="DUF1918"/>
    <property type="match status" value="1"/>
</dbReference>
<dbReference type="HOGENOM" id="CLU_3049948_0_0_1"/>
<reference evidence="3" key="1">
    <citation type="journal article" date="2014" name="Nat. Commun.">
        <title>Genomic adaptations of the halophilic Dead Sea filamentous fungus Eurotium rubrum.</title>
        <authorList>
            <person name="Kis-Papo T."/>
            <person name="Weig A.R."/>
            <person name="Riley R."/>
            <person name="Persoh D."/>
            <person name="Salamov A."/>
            <person name="Sun H."/>
            <person name="Lipzen A."/>
            <person name="Wasser S.P."/>
            <person name="Rambold G."/>
            <person name="Grigoriev I.V."/>
            <person name="Nevo E."/>
        </authorList>
    </citation>
    <scope>NUCLEOTIDE SEQUENCE [LARGE SCALE GENOMIC DNA]</scope>
    <source>
        <strain evidence="3">CBS 135680</strain>
    </source>
</reference>
<name>A0A017S3N6_ASPRC</name>
<dbReference type="RefSeq" id="XP_040635313.1">
    <property type="nucleotide sequence ID" value="XM_040782918.1"/>
</dbReference>
<protein>
    <recommendedName>
        <fullName evidence="1">DUF1918 domain-containing protein</fullName>
    </recommendedName>
</protein>
<evidence type="ECO:0000313" key="3">
    <source>
        <dbReference type="Proteomes" id="UP000019804"/>
    </source>
</evidence>
<evidence type="ECO:0000259" key="1">
    <source>
        <dbReference type="Pfam" id="PF08940"/>
    </source>
</evidence>
<sequence length="54" mass="6019">MQAKIGVVGQREIVEVRGANGEPPYVVCFSDGHGSHFPESKCSDRLEFIRRCLL</sequence>
<dbReference type="InterPro" id="IPR015035">
    <property type="entry name" value="DUF1918"/>
</dbReference>